<accession>A0AAJ1IAX6</accession>
<feature type="DNA-binding region" description="H-T-H motif" evidence="2">
    <location>
        <begin position="27"/>
        <end position="46"/>
    </location>
</feature>
<dbReference type="PROSITE" id="PS50977">
    <property type="entry name" value="HTH_TETR_2"/>
    <property type="match status" value="1"/>
</dbReference>
<evidence type="ECO:0000313" key="5">
    <source>
        <dbReference type="Proteomes" id="UP001221217"/>
    </source>
</evidence>
<sequence length="192" mass="22113">MPKIISEEKIFRAVLKVISEKSYIGASTKQMAEEAGVSEITLFRKYGTKAGIVKTAVKYMVDINKIAFEIRYTGNLNADLIRVVDIFRDMINKNIHFMIVLFSDLPRVEELRDVLELPGSITESFGEMIKEYHNEGFLFEEHPRQTMSALIGPLIYDRILSGVMNKNISNQMESREYVKLFLTGRKKKVIRI</sequence>
<evidence type="ECO:0000256" key="2">
    <source>
        <dbReference type="PROSITE-ProRule" id="PRU00335"/>
    </source>
</evidence>
<dbReference type="InterPro" id="IPR001647">
    <property type="entry name" value="HTH_TetR"/>
</dbReference>
<evidence type="ECO:0000256" key="1">
    <source>
        <dbReference type="ARBA" id="ARBA00023125"/>
    </source>
</evidence>
<dbReference type="Proteomes" id="UP001221217">
    <property type="component" value="Unassembled WGS sequence"/>
</dbReference>
<dbReference type="SUPFAM" id="SSF46689">
    <property type="entry name" value="Homeodomain-like"/>
    <property type="match status" value="1"/>
</dbReference>
<evidence type="ECO:0000313" key="4">
    <source>
        <dbReference type="EMBL" id="MDC7225928.1"/>
    </source>
</evidence>
<dbReference type="EMBL" id="JAQQAL010000010">
    <property type="protein sequence ID" value="MDC7225928.1"/>
    <property type="molecule type" value="Genomic_DNA"/>
</dbReference>
<keyword evidence="1 2" id="KW-0238">DNA-binding</keyword>
<gene>
    <name evidence="4" type="ORF">PQJ61_04090</name>
</gene>
<feature type="domain" description="HTH tetR-type" evidence="3">
    <location>
        <begin position="4"/>
        <end position="64"/>
    </location>
</feature>
<dbReference type="Pfam" id="PF00440">
    <property type="entry name" value="TetR_N"/>
    <property type="match status" value="1"/>
</dbReference>
<name>A0AAJ1IAX6_9SPIO</name>
<reference evidence="4 5" key="1">
    <citation type="submission" date="2022-12" db="EMBL/GenBank/DDBJ databases">
        <title>Metagenome assembled genome from gulf of manar.</title>
        <authorList>
            <person name="Kohli P."/>
            <person name="Pk S."/>
            <person name="Venkata Ramana C."/>
            <person name="Sasikala C."/>
        </authorList>
    </citation>
    <scope>NUCLEOTIDE SEQUENCE [LARGE SCALE GENOMIC DNA]</scope>
    <source>
        <strain evidence="4">JB008</strain>
    </source>
</reference>
<dbReference type="GO" id="GO:0003677">
    <property type="term" value="F:DNA binding"/>
    <property type="evidence" value="ECO:0007669"/>
    <property type="project" value="UniProtKB-UniRule"/>
</dbReference>
<comment type="caution">
    <text evidence="4">The sequence shown here is derived from an EMBL/GenBank/DDBJ whole genome shotgun (WGS) entry which is preliminary data.</text>
</comment>
<dbReference type="AlphaFoldDB" id="A0AAJ1IAX6"/>
<protein>
    <submittedName>
        <fullName evidence="4">Helix-turn-helix domain containing protein</fullName>
    </submittedName>
</protein>
<evidence type="ECO:0000259" key="3">
    <source>
        <dbReference type="PROSITE" id="PS50977"/>
    </source>
</evidence>
<proteinExistence type="predicted"/>
<organism evidence="4 5">
    <name type="scientific">Candidatus Thalassospirochaeta sargassi</name>
    <dbReference type="NCBI Taxonomy" id="3119039"/>
    <lineage>
        <taxon>Bacteria</taxon>
        <taxon>Pseudomonadati</taxon>
        <taxon>Spirochaetota</taxon>
        <taxon>Spirochaetia</taxon>
        <taxon>Spirochaetales</taxon>
        <taxon>Spirochaetaceae</taxon>
        <taxon>Candidatus Thalassospirochaeta</taxon>
    </lineage>
</organism>
<dbReference type="Gene3D" id="1.10.357.10">
    <property type="entry name" value="Tetracycline Repressor, domain 2"/>
    <property type="match status" value="1"/>
</dbReference>
<dbReference type="InterPro" id="IPR009057">
    <property type="entry name" value="Homeodomain-like_sf"/>
</dbReference>